<evidence type="ECO:0000313" key="5">
    <source>
        <dbReference type="Proteomes" id="UP000297907"/>
    </source>
</evidence>
<keyword evidence="5" id="KW-1185">Reference proteome</keyword>
<gene>
    <name evidence="4" type="ORF">E3O42_11195</name>
</gene>
<dbReference type="PRINTS" id="PR00081">
    <property type="entry name" value="GDHRDH"/>
</dbReference>
<dbReference type="Gene3D" id="3.40.50.720">
    <property type="entry name" value="NAD(P)-binding Rossmann-like Domain"/>
    <property type="match status" value="1"/>
</dbReference>
<dbReference type="PANTHER" id="PTHR42879">
    <property type="entry name" value="3-OXOACYL-(ACYL-CARRIER-PROTEIN) REDUCTASE"/>
    <property type="match status" value="1"/>
</dbReference>
<dbReference type="Pfam" id="PF00106">
    <property type="entry name" value="adh_short"/>
    <property type="match status" value="1"/>
</dbReference>
<keyword evidence="2" id="KW-0560">Oxidoreductase</keyword>
<evidence type="ECO:0000256" key="2">
    <source>
        <dbReference type="ARBA" id="ARBA00023002"/>
    </source>
</evidence>
<dbReference type="Proteomes" id="UP000297907">
    <property type="component" value="Unassembled WGS sequence"/>
</dbReference>
<evidence type="ECO:0000256" key="1">
    <source>
        <dbReference type="ARBA" id="ARBA00006484"/>
    </source>
</evidence>
<comment type="similarity">
    <text evidence="1 3">Belongs to the short-chain dehydrogenases/reductases (SDR) family.</text>
</comment>
<dbReference type="PROSITE" id="PS00061">
    <property type="entry name" value="ADH_SHORT"/>
    <property type="match status" value="1"/>
</dbReference>
<name>A0A4R8W5X4_9MICO</name>
<proteinExistence type="inferred from homology"/>
<evidence type="ECO:0000313" key="4">
    <source>
        <dbReference type="EMBL" id="TFC01036.1"/>
    </source>
</evidence>
<dbReference type="SUPFAM" id="SSF51735">
    <property type="entry name" value="NAD(P)-binding Rossmann-fold domains"/>
    <property type="match status" value="1"/>
</dbReference>
<dbReference type="RefSeq" id="WP_134454015.1">
    <property type="nucleotide sequence ID" value="NZ_SOFL01000036.1"/>
</dbReference>
<dbReference type="PRINTS" id="PR00080">
    <property type="entry name" value="SDRFAMILY"/>
</dbReference>
<dbReference type="InterPro" id="IPR050259">
    <property type="entry name" value="SDR"/>
</dbReference>
<dbReference type="InterPro" id="IPR002347">
    <property type="entry name" value="SDR_fam"/>
</dbReference>
<accession>A0A4R8W5X4</accession>
<dbReference type="AlphaFoldDB" id="A0A4R8W5X4"/>
<dbReference type="FunFam" id="3.40.50.720:FF:000084">
    <property type="entry name" value="Short-chain dehydrogenase reductase"/>
    <property type="match status" value="1"/>
</dbReference>
<dbReference type="InterPro" id="IPR036291">
    <property type="entry name" value="NAD(P)-bd_dom_sf"/>
</dbReference>
<protein>
    <submittedName>
        <fullName evidence="4">SDR family NAD(P)-dependent oxidoreductase</fullName>
    </submittedName>
</protein>
<dbReference type="InterPro" id="IPR020904">
    <property type="entry name" value="Sc_DH/Rdtase_CS"/>
</dbReference>
<evidence type="ECO:0000256" key="3">
    <source>
        <dbReference type="RuleBase" id="RU000363"/>
    </source>
</evidence>
<comment type="caution">
    <text evidence="4">The sequence shown here is derived from an EMBL/GenBank/DDBJ whole genome shotgun (WGS) entry which is preliminary data.</text>
</comment>
<reference evidence="4 5" key="1">
    <citation type="submission" date="2019-03" db="EMBL/GenBank/DDBJ databases">
        <title>Genomics of glacier-inhabiting Cryobacterium strains.</title>
        <authorList>
            <person name="Liu Q."/>
            <person name="Xin Y.-H."/>
        </authorList>
    </citation>
    <scope>NUCLEOTIDE SEQUENCE [LARGE SCALE GENOMIC DNA]</scope>
    <source>
        <strain evidence="4 5">RHLS22-1</strain>
    </source>
</reference>
<dbReference type="EMBL" id="SOFL01000036">
    <property type="protein sequence ID" value="TFC01036.1"/>
    <property type="molecule type" value="Genomic_DNA"/>
</dbReference>
<sequence length="264" mass="26858">MDLGLTGRIAVVTGASKGIGLAACRALVAEGATVIAGSRTGSAALDELVAGGSVTSVLVDLGEPEGPARLIEFSDDLGGLDILVNNVGAASLRLTGFLQITDEQWASTMALNFMSALRATRAAIPRMIARGGGNVVTIGSVNAFLPDPGVIDYSAAKAAIWNLSKSLSKEFGAQNLRFNSISPGPVETALWLGEHGVAQTVATNTGVDFETAKAQVVASQGGFSTGRFTTPSQVADLVILLASNRAGNVTGADFLIDGGLVKTL</sequence>
<dbReference type="OrthoDB" id="8959163at2"/>
<dbReference type="GO" id="GO:0016491">
    <property type="term" value="F:oxidoreductase activity"/>
    <property type="evidence" value="ECO:0007669"/>
    <property type="project" value="UniProtKB-KW"/>
</dbReference>
<dbReference type="GO" id="GO:0032787">
    <property type="term" value="P:monocarboxylic acid metabolic process"/>
    <property type="evidence" value="ECO:0007669"/>
    <property type="project" value="UniProtKB-ARBA"/>
</dbReference>
<organism evidence="4 5">
    <name type="scientific">Cryobacterium adonitolivorans</name>
    <dbReference type="NCBI Taxonomy" id="1259189"/>
    <lineage>
        <taxon>Bacteria</taxon>
        <taxon>Bacillati</taxon>
        <taxon>Actinomycetota</taxon>
        <taxon>Actinomycetes</taxon>
        <taxon>Micrococcales</taxon>
        <taxon>Microbacteriaceae</taxon>
        <taxon>Cryobacterium</taxon>
    </lineage>
</organism>